<keyword evidence="7" id="KW-1185">Reference proteome</keyword>
<feature type="transmembrane region" description="Helical" evidence="5">
    <location>
        <begin position="86"/>
        <end position="105"/>
    </location>
</feature>
<feature type="transmembrane region" description="Helical" evidence="5">
    <location>
        <begin position="20"/>
        <end position="41"/>
    </location>
</feature>
<accession>A0A2G8KTR7</accession>
<protein>
    <submittedName>
        <fullName evidence="6">Putative organic cation transporter protein</fullName>
    </submittedName>
</protein>
<dbReference type="Gene3D" id="1.20.1250.20">
    <property type="entry name" value="MFS general substrate transporter like domains"/>
    <property type="match status" value="1"/>
</dbReference>
<feature type="transmembrane region" description="Helical" evidence="5">
    <location>
        <begin position="167"/>
        <end position="186"/>
    </location>
</feature>
<name>A0A2G8KTR7_STIJA</name>
<dbReference type="SUPFAM" id="SSF103473">
    <property type="entry name" value="MFS general substrate transporter"/>
    <property type="match status" value="1"/>
</dbReference>
<dbReference type="PANTHER" id="PTHR24064">
    <property type="entry name" value="SOLUTE CARRIER FAMILY 22 MEMBER"/>
    <property type="match status" value="1"/>
</dbReference>
<evidence type="ECO:0000313" key="7">
    <source>
        <dbReference type="Proteomes" id="UP000230750"/>
    </source>
</evidence>
<dbReference type="STRING" id="307972.A0A2G8KTR7"/>
<comment type="caution">
    <text evidence="6">The sequence shown here is derived from an EMBL/GenBank/DDBJ whole genome shotgun (WGS) entry which is preliminary data.</text>
</comment>
<dbReference type="AlphaFoldDB" id="A0A2G8KTR7"/>
<feature type="transmembrane region" description="Helical" evidence="5">
    <location>
        <begin position="111"/>
        <end position="128"/>
    </location>
</feature>
<evidence type="ECO:0000256" key="4">
    <source>
        <dbReference type="ARBA" id="ARBA00023136"/>
    </source>
</evidence>
<evidence type="ECO:0000256" key="1">
    <source>
        <dbReference type="ARBA" id="ARBA00004141"/>
    </source>
</evidence>
<dbReference type="Proteomes" id="UP000230750">
    <property type="component" value="Unassembled WGS sequence"/>
</dbReference>
<evidence type="ECO:0000256" key="3">
    <source>
        <dbReference type="ARBA" id="ARBA00022989"/>
    </source>
</evidence>
<dbReference type="InterPro" id="IPR036259">
    <property type="entry name" value="MFS_trans_sf"/>
</dbReference>
<dbReference type="EMBL" id="MRZV01000376">
    <property type="protein sequence ID" value="PIK51372.1"/>
    <property type="molecule type" value="Genomic_DNA"/>
</dbReference>
<keyword evidence="4 5" id="KW-0472">Membrane</keyword>
<evidence type="ECO:0000256" key="2">
    <source>
        <dbReference type="ARBA" id="ARBA00022692"/>
    </source>
</evidence>
<dbReference type="GO" id="GO:0016020">
    <property type="term" value="C:membrane"/>
    <property type="evidence" value="ECO:0007669"/>
    <property type="project" value="UniProtKB-SubCell"/>
</dbReference>
<evidence type="ECO:0000313" key="6">
    <source>
        <dbReference type="EMBL" id="PIK51372.1"/>
    </source>
</evidence>
<reference evidence="6 7" key="1">
    <citation type="journal article" date="2017" name="PLoS Biol.">
        <title>The sea cucumber genome provides insights into morphological evolution and visceral regeneration.</title>
        <authorList>
            <person name="Zhang X."/>
            <person name="Sun L."/>
            <person name="Yuan J."/>
            <person name="Sun Y."/>
            <person name="Gao Y."/>
            <person name="Zhang L."/>
            <person name="Li S."/>
            <person name="Dai H."/>
            <person name="Hamel J.F."/>
            <person name="Liu C."/>
            <person name="Yu Y."/>
            <person name="Liu S."/>
            <person name="Lin W."/>
            <person name="Guo K."/>
            <person name="Jin S."/>
            <person name="Xu P."/>
            <person name="Storey K.B."/>
            <person name="Huan P."/>
            <person name="Zhang T."/>
            <person name="Zhou Y."/>
            <person name="Zhang J."/>
            <person name="Lin C."/>
            <person name="Li X."/>
            <person name="Xing L."/>
            <person name="Huo D."/>
            <person name="Sun M."/>
            <person name="Wang L."/>
            <person name="Mercier A."/>
            <person name="Li F."/>
            <person name="Yang H."/>
            <person name="Xiang J."/>
        </authorList>
    </citation>
    <scope>NUCLEOTIDE SEQUENCE [LARGE SCALE GENOMIC DNA]</scope>
    <source>
        <strain evidence="6">Shaxun</strain>
        <tissue evidence="6">Muscle</tissue>
    </source>
</reference>
<evidence type="ECO:0000256" key="5">
    <source>
        <dbReference type="SAM" id="Phobius"/>
    </source>
</evidence>
<feature type="transmembrane region" description="Helical" evidence="5">
    <location>
        <begin position="140"/>
        <end position="161"/>
    </location>
</feature>
<keyword evidence="3 5" id="KW-1133">Transmembrane helix</keyword>
<comment type="subcellular location">
    <subcellularLocation>
        <location evidence="1">Membrane</location>
        <topology evidence="1">Multi-pass membrane protein</topology>
    </subcellularLocation>
</comment>
<gene>
    <name evidence="6" type="ORF">BSL78_11740</name>
</gene>
<dbReference type="OrthoDB" id="3936150at2759"/>
<feature type="non-terminal residue" evidence="6">
    <location>
        <position position="1"/>
    </location>
</feature>
<keyword evidence="2 5" id="KW-0812">Transmembrane</keyword>
<sequence>EDQQNSMFQTVRKFVCSRSIFLITMNMSFNWIVQSLVFYGLSLSTSSLGIDPYIAFLISGTIEIPAYFLCMFVAEWFGRRGSTCGVMLLGGICCCVTPLIPLGIWRALVAMLGKFFISMSFSIVYSWASELTPTIMRNSGLGFFSTVSRVGGILSPLILLLENVWTHLPILVFGSCSIIAGLLCLLMPETKGKPLPATIQDTKALYRNVHPVAESRVKEKEDAVYEKDISP</sequence>
<feature type="transmembrane region" description="Helical" evidence="5">
    <location>
        <begin position="53"/>
        <end position="74"/>
    </location>
</feature>
<organism evidence="6 7">
    <name type="scientific">Stichopus japonicus</name>
    <name type="common">Sea cucumber</name>
    <dbReference type="NCBI Taxonomy" id="307972"/>
    <lineage>
        <taxon>Eukaryota</taxon>
        <taxon>Metazoa</taxon>
        <taxon>Echinodermata</taxon>
        <taxon>Eleutherozoa</taxon>
        <taxon>Echinozoa</taxon>
        <taxon>Holothuroidea</taxon>
        <taxon>Aspidochirotacea</taxon>
        <taxon>Aspidochirotida</taxon>
        <taxon>Stichopodidae</taxon>
        <taxon>Apostichopus</taxon>
    </lineage>
</organism>
<proteinExistence type="predicted"/>